<dbReference type="Pfam" id="PF01965">
    <property type="entry name" value="DJ-1_PfpI"/>
    <property type="match status" value="1"/>
</dbReference>
<dbReference type="InterPro" id="IPR029062">
    <property type="entry name" value="Class_I_gatase-like"/>
</dbReference>
<reference evidence="2 3" key="1">
    <citation type="submission" date="2019-11" db="EMBL/GenBank/DDBJ databases">
        <authorList>
            <person name="Zheng R.K."/>
            <person name="Sun C.M."/>
        </authorList>
    </citation>
    <scope>NUCLEOTIDE SEQUENCE [LARGE SCALE GENOMIC DNA]</scope>
    <source>
        <strain evidence="2 3">SRB007</strain>
    </source>
</reference>
<feature type="domain" description="DJ-1/PfpI" evidence="1">
    <location>
        <begin position="9"/>
        <end position="172"/>
    </location>
</feature>
<keyword evidence="3" id="KW-1185">Reference proteome</keyword>
<dbReference type="InterPro" id="IPR052158">
    <property type="entry name" value="INH-QAR"/>
</dbReference>
<evidence type="ECO:0000313" key="3">
    <source>
        <dbReference type="Proteomes" id="UP000428328"/>
    </source>
</evidence>
<accession>A0A6I6J9Y5</accession>
<dbReference type="CDD" id="cd03139">
    <property type="entry name" value="GATase1_PfpI_2"/>
    <property type="match status" value="1"/>
</dbReference>
<proteinExistence type="predicted"/>
<dbReference type="EMBL" id="CP046400">
    <property type="protein sequence ID" value="QGY39636.1"/>
    <property type="molecule type" value="Genomic_DNA"/>
</dbReference>
<gene>
    <name evidence="2" type="ORF">GM415_05730</name>
</gene>
<evidence type="ECO:0000259" key="1">
    <source>
        <dbReference type="Pfam" id="PF01965"/>
    </source>
</evidence>
<dbReference type="RefSeq" id="WP_158946861.1">
    <property type="nucleotide sequence ID" value="NZ_CP046400.1"/>
</dbReference>
<dbReference type="GO" id="GO:0006355">
    <property type="term" value="P:regulation of DNA-templated transcription"/>
    <property type="evidence" value="ECO:0007669"/>
    <property type="project" value="TreeGrafter"/>
</dbReference>
<dbReference type="SUPFAM" id="SSF52317">
    <property type="entry name" value="Class I glutamine amidotransferase-like"/>
    <property type="match status" value="1"/>
</dbReference>
<dbReference type="PANTHER" id="PTHR43130:SF14">
    <property type="entry name" value="DJ-1_PFPI DOMAIN-CONTAINING PROTEIN"/>
    <property type="match status" value="1"/>
</dbReference>
<organism evidence="2 3">
    <name type="scientific">Pseudodesulfovibrio cashew</name>
    <dbReference type="NCBI Taxonomy" id="2678688"/>
    <lineage>
        <taxon>Bacteria</taxon>
        <taxon>Pseudomonadati</taxon>
        <taxon>Thermodesulfobacteriota</taxon>
        <taxon>Desulfovibrionia</taxon>
        <taxon>Desulfovibrionales</taxon>
        <taxon>Desulfovibrionaceae</taxon>
    </lineage>
</organism>
<sequence>MTKGLTYGIFIYEQVAELDFVGPLQVFGVSNQLLQSGQVVTIGQDTHPLRGVGGLQIVPDYSFENAPKLDVLLLPGTAEISEYALGNDKAIDWVRDQYNKVDWMTGVCTGGLLLQKAGLLKGRKATTHWMLMESLAKDPEVTELPDLRYVRDGNIVTSQGISAGIDMALWLVGEIHTPDHARMVRKILQYDPAPPYTGEV</sequence>
<dbReference type="PANTHER" id="PTHR43130">
    <property type="entry name" value="ARAC-FAMILY TRANSCRIPTIONAL REGULATOR"/>
    <property type="match status" value="1"/>
</dbReference>
<evidence type="ECO:0000313" key="2">
    <source>
        <dbReference type="EMBL" id="QGY39636.1"/>
    </source>
</evidence>
<dbReference type="AlphaFoldDB" id="A0A6I6J9Y5"/>
<dbReference type="KEGG" id="psel:GM415_05730"/>
<dbReference type="Proteomes" id="UP000428328">
    <property type="component" value="Chromosome"/>
</dbReference>
<protein>
    <submittedName>
        <fullName evidence="2">DJ-1/PfpI family protein</fullName>
    </submittedName>
</protein>
<dbReference type="Gene3D" id="3.40.50.880">
    <property type="match status" value="1"/>
</dbReference>
<name>A0A6I6J9Y5_9BACT</name>
<dbReference type="InterPro" id="IPR002818">
    <property type="entry name" value="DJ-1/PfpI"/>
</dbReference>